<keyword evidence="1" id="KW-0479">Metal-binding</keyword>
<organism evidence="4 5">
    <name type="scientific">Trifolium pratense</name>
    <name type="common">Red clover</name>
    <dbReference type="NCBI Taxonomy" id="57577"/>
    <lineage>
        <taxon>Eukaryota</taxon>
        <taxon>Viridiplantae</taxon>
        <taxon>Streptophyta</taxon>
        <taxon>Embryophyta</taxon>
        <taxon>Tracheophyta</taxon>
        <taxon>Spermatophyta</taxon>
        <taxon>Magnoliopsida</taxon>
        <taxon>eudicotyledons</taxon>
        <taxon>Gunneridae</taxon>
        <taxon>Pentapetalae</taxon>
        <taxon>rosids</taxon>
        <taxon>fabids</taxon>
        <taxon>Fabales</taxon>
        <taxon>Fabaceae</taxon>
        <taxon>Papilionoideae</taxon>
        <taxon>50 kb inversion clade</taxon>
        <taxon>NPAAA clade</taxon>
        <taxon>Hologalegina</taxon>
        <taxon>IRL clade</taxon>
        <taxon>Trifolieae</taxon>
        <taxon>Trifolium</taxon>
    </lineage>
</organism>
<dbReference type="Pfam" id="PF03936">
    <property type="entry name" value="Terpene_synth_C"/>
    <property type="match status" value="1"/>
</dbReference>
<evidence type="ECO:0000256" key="2">
    <source>
        <dbReference type="ARBA" id="ARBA00022842"/>
    </source>
</evidence>
<dbReference type="EMBL" id="ASHM01021045">
    <property type="protein sequence ID" value="PNY02201.1"/>
    <property type="molecule type" value="Genomic_DNA"/>
</dbReference>
<accession>A0A2K3NGN1</accession>
<evidence type="ECO:0000313" key="4">
    <source>
        <dbReference type="EMBL" id="PNY02201.1"/>
    </source>
</evidence>
<dbReference type="InterPro" id="IPR005630">
    <property type="entry name" value="Terpene_synthase_metal-bd"/>
</dbReference>
<name>A0A2K3NGN1_TRIPR</name>
<dbReference type="Gene3D" id="1.10.600.10">
    <property type="entry name" value="Farnesyl Diphosphate Synthase"/>
    <property type="match status" value="1"/>
</dbReference>
<comment type="caution">
    <text evidence="4">The sequence shown here is derived from an EMBL/GenBank/DDBJ whole genome shotgun (WGS) entry which is preliminary data.</text>
</comment>
<dbReference type="Proteomes" id="UP000236291">
    <property type="component" value="Unassembled WGS sequence"/>
</dbReference>
<dbReference type="InterPro" id="IPR008949">
    <property type="entry name" value="Isoprenoid_synthase_dom_sf"/>
</dbReference>
<evidence type="ECO:0000259" key="3">
    <source>
        <dbReference type="Pfam" id="PF03936"/>
    </source>
</evidence>
<feature type="domain" description="Terpene synthase metal-binding" evidence="3">
    <location>
        <begin position="58"/>
        <end position="170"/>
    </location>
</feature>
<dbReference type="GO" id="GO:0010333">
    <property type="term" value="F:terpene synthase activity"/>
    <property type="evidence" value="ECO:0007669"/>
    <property type="project" value="InterPro"/>
</dbReference>
<reference evidence="4 5" key="1">
    <citation type="journal article" date="2014" name="Am. J. Bot.">
        <title>Genome assembly and annotation for red clover (Trifolium pratense; Fabaceae).</title>
        <authorList>
            <person name="Istvanek J."/>
            <person name="Jaros M."/>
            <person name="Krenek A."/>
            <person name="Repkova J."/>
        </authorList>
    </citation>
    <scope>NUCLEOTIDE SEQUENCE [LARGE SCALE GENOMIC DNA]</scope>
    <source>
        <strain evidence="5">cv. Tatra</strain>
        <tissue evidence="4">Young leaves</tissue>
    </source>
</reference>
<dbReference type="SUPFAM" id="SSF48576">
    <property type="entry name" value="Terpenoid synthases"/>
    <property type="match status" value="1"/>
</dbReference>
<dbReference type="PANTHER" id="PTHR31739">
    <property type="entry name" value="ENT-COPALYL DIPHOSPHATE SYNTHASE, CHLOROPLASTIC"/>
    <property type="match status" value="1"/>
</dbReference>
<sequence length="171" mass="19627">MWIEESEANALWKGKTSYNRVSYLYNDELLQLATLNFEFKQLLYKNELKELKRWAEKCGISNMGFGREKSTYCYFAVSAVLTSIPHDSYVRMLVAKSAIIITVADDFFDTTGSLNELEFLTDAIQRWDAKGLSSHSKVIFDSLDDLVIEASRKYLQQEGTSYDISNSLKDL</sequence>
<dbReference type="GO" id="GO:0016102">
    <property type="term" value="P:diterpenoid biosynthetic process"/>
    <property type="evidence" value="ECO:0007669"/>
    <property type="project" value="TreeGrafter"/>
</dbReference>
<keyword evidence="2" id="KW-0460">Magnesium</keyword>
<dbReference type="STRING" id="57577.A0A2K3NGN1"/>
<dbReference type="InterPro" id="IPR050148">
    <property type="entry name" value="Terpene_synthase-like"/>
</dbReference>
<evidence type="ECO:0000313" key="5">
    <source>
        <dbReference type="Proteomes" id="UP000236291"/>
    </source>
</evidence>
<dbReference type="GO" id="GO:0000287">
    <property type="term" value="F:magnesium ion binding"/>
    <property type="evidence" value="ECO:0007669"/>
    <property type="project" value="InterPro"/>
</dbReference>
<dbReference type="AlphaFoldDB" id="A0A2K3NGN1"/>
<proteinExistence type="predicted"/>
<dbReference type="PANTHER" id="PTHR31739:SF25">
    <property type="entry name" value="(E,E)-GERANYLLINALOOL SYNTHASE"/>
    <property type="match status" value="1"/>
</dbReference>
<feature type="non-terminal residue" evidence="4">
    <location>
        <position position="171"/>
    </location>
</feature>
<protein>
    <submittedName>
        <fullName evidence="4">(E,E)-geranyllinalool synthase-like protein</fullName>
    </submittedName>
</protein>
<gene>
    <name evidence="4" type="ORF">L195_g025506</name>
</gene>
<reference evidence="4 5" key="2">
    <citation type="journal article" date="2017" name="Front. Plant Sci.">
        <title>Gene Classification and Mining of Molecular Markers Useful in Red Clover (Trifolium pratense) Breeding.</title>
        <authorList>
            <person name="Istvanek J."/>
            <person name="Dluhosova J."/>
            <person name="Dluhos P."/>
            <person name="Patkova L."/>
            <person name="Nedelnik J."/>
            <person name="Repkova J."/>
        </authorList>
    </citation>
    <scope>NUCLEOTIDE SEQUENCE [LARGE SCALE GENOMIC DNA]</scope>
    <source>
        <strain evidence="5">cv. Tatra</strain>
        <tissue evidence="4">Young leaves</tissue>
    </source>
</reference>
<evidence type="ECO:0000256" key="1">
    <source>
        <dbReference type="ARBA" id="ARBA00022723"/>
    </source>
</evidence>